<dbReference type="EMBL" id="JANBPW010004128">
    <property type="protein sequence ID" value="KAJ1935765.1"/>
    <property type="molecule type" value="Genomic_DNA"/>
</dbReference>
<feature type="non-terminal residue" evidence="1">
    <location>
        <position position="505"/>
    </location>
</feature>
<name>A0ACC1J3C0_9FUNG</name>
<organism evidence="1 2">
    <name type="scientific">Linderina macrospora</name>
    <dbReference type="NCBI Taxonomy" id="4868"/>
    <lineage>
        <taxon>Eukaryota</taxon>
        <taxon>Fungi</taxon>
        <taxon>Fungi incertae sedis</taxon>
        <taxon>Zoopagomycota</taxon>
        <taxon>Kickxellomycotina</taxon>
        <taxon>Kickxellomycetes</taxon>
        <taxon>Kickxellales</taxon>
        <taxon>Kickxellaceae</taxon>
        <taxon>Linderina</taxon>
    </lineage>
</organism>
<evidence type="ECO:0000313" key="2">
    <source>
        <dbReference type="Proteomes" id="UP001150603"/>
    </source>
</evidence>
<reference evidence="1" key="1">
    <citation type="submission" date="2022-07" db="EMBL/GenBank/DDBJ databases">
        <title>Phylogenomic reconstructions and comparative analyses of Kickxellomycotina fungi.</title>
        <authorList>
            <person name="Reynolds N.K."/>
            <person name="Stajich J.E."/>
            <person name="Barry K."/>
            <person name="Grigoriev I.V."/>
            <person name="Crous P."/>
            <person name="Smith M.E."/>
        </authorList>
    </citation>
    <scope>NUCLEOTIDE SEQUENCE</scope>
    <source>
        <strain evidence="1">NRRL 5244</strain>
    </source>
</reference>
<protein>
    <submittedName>
        <fullName evidence="1">Uncharacterized protein</fullName>
    </submittedName>
</protein>
<accession>A0ACC1J3C0</accession>
<gene>
    <name evidence="1" type="ORF">FBU59_005280</name>
</gene>
<dbReference type="Proteomes" id="UP001150603">
    <property type="component" value="Unassembled WGS sequence"/>
</dbReference>
<proteinExistence type="predicted"/>
<sequence length="505" mass="57905">NEEYRLDRLLKRKAEEGVKVYVVVYKEVTVSLTINSAYTKRKLQSLHPNIMVQRHPDHLAGGTMFWAHHEKMLIVDNTFAFIGGLDLCWGRYDTHGHRLADYYLPYKGKPYSHLQNFFGQDYNNARIHDFANVNDYEDTLINRRTTPRMPWHDVHMAMIGQPARDVSRHFIMRWNFLKSSKAMAKQRLPFLMPKGEYSVSRNDLQYRGTCRTQVLRSSAEWSLGISKESSIHTAYCEMIRDAKHFIYIENQFFISNAREDSGYTIKNRIAEALVDRIKSAHRRKEKFRVIVLMPLMPAFEGDVNAAGAATLKLVMHWQYQTICRGDHSIMSQLEKDGINMHDYIRFFGLRTYDVIRRYSDSGNEQDLSLIVGNAPLEVPGFDATLAQQGVPTIAKSPQAAGTTPSISIGTASAHPSPPVAAPLPVTSHASHPVATREPTGLSFSDPPHMPSDYTFRRPDQAFAADMFPMEDNNTRRSREMTRFSEHIERPMQKPPMIGRRSFNLH</sequence>
<comment type="caution">
    <text evidence="1">The sequence shown here is derived from an EMBL/GenBank/DDBJ whole genome shotgun (WGS) entry which is preliminary data.</text>
</comment>
<feature type="non-terminal residue" evidence="1">
    <location>
        <position position="1"/>
    </location>
</feature>
<keyword evidence="2" id="KW-1185">Reference proteome</keyword>
<evidence type="ECO:0000313" key="1">
    <source>
        <dbReference type="EMBL" id="KAJ1935765.1"/>
    </source>
</evidence>